<feature type="transmembrane region" description="Helical" evidence="4">
    <location>
        <begin position="174"/>
        <end position="194"/>
    </location>
</feature>
<feature type="transmembrane region" description="Helical" evidence="4">
    <location>
        <begin position="282"/>
        <end position="301"/>
    </location>
</feature>
<evidence type="ECO:0000256" key="1">
    <source>
        <dbReference type="ARBA" id="ARBA00022692"/>
    </source>
</evidence>
<keyword evidence="1 4" id="KW-0812">Transmembrane</keyword>
<feature type="transmembrane region" description="Helical" evidence="4">
    <location>
        <begin position="307"/>
        <end position="330"/>
    </location>
</feature>
<keyword evidence="2 4" id="KW-1133">Transmembrane helix</keyword>
<comment type="caution">
    <text evidence="6">The sequence shown here is derived from an EMBL/GenBank/DDBJ whole genome shotgun (WGS) entry which is preliminary data.</text>
</comment>
<dbReference type="Proteomes" id="UP000273643">
    <property type="component" value="Unassembled WGS sequence"/>
</dbReference>
<dbReference type="InterPro" id="IPR011701">
    <property type="entry name" value="MFS"/>
</dbReference>
<feature type="transmembrane region" description="Helical" evidence="4">
    <location>
        <begin position="215"/>
        <end position="235"/>
    </location>
</feature>
<keyword evidence="7" id="KW-1185">Reference proteome</keyword>
<evidence type="ECO:0000256" key="4">
    <source>
        <dbReference type="SAM" id="Phobius"/>
    </source>
</evidence>
<feature type="transmembrane region" description="Helical" evidence="4">
    <location>
        <begin position="12"/>
        <end position="36"/>
    </location>
</feature>
<evidence type="ECO:0000313" key="6">
    <source>
        <dbReference type="EMBL" id="ROQ20531.1"/>
    </source>
</evidence>
<organism evidence="6 7">
    <name type="scientific">Marinimicrobium koreense</name>
    <dbReference type="NCBI Taxonomy" id="306545"/>
    <lineage>
        <taxon>Bacteria</taxon>
        <taxon>Pseudomonadati</taxon>
        <taxon>Pseudomonadota</taxon>
        <taxon>Gammaproteobacteria</taxon>
        <taxon>Cellvibrionales</taxon>
        <taxon>Cellvibrionaceae</taxon>
        <taxon>Marinimicrobium</taxon>
    </lineage>
</organism>
<gene>
    <name evidence="6" type="ORF">EDC38_1137</name>
</gene>
<dbReference type="PROSITE" id="PS50850">
    <property type="entry name" value="MFS"/>
    <property type="match status" value="1"/>
</dbReference>
<feature type="transmembrane region" description="Helical" evidence="4">
    <location>
        <begin position="103"/>
        <end position="123"/>
    </location>
</feature>
<dbReference type="Gene3D" id="1.20.1250.20">
    <property type="entry name" value="MFS general substrate transporter like domains"/>
    <property type="match status" value="1"/>
</dbReference>
<dbReference type="OrthoDB" id="8558006at2"/>
<proteinExistence type="predicted"/>
<dbReference type="PANTHER" id="PTHR23534">
    <property type="entry name" value="MFS PERMEASE"/>
    <property type="match status" value="1"/>
</dbReference>
<sequence length="400" mass="41944">MTGAETRREILNIAILVVNQTLFMVAAITVMTLSGVVGGRLSDTPSLATLPIALTMVGAVVSTLPASLFMKRVGRRPGFLVGALLGGLAGSLLSFWSIAEGTFIGFCLGNLLVGLYQGFAMYYRFAAADVARPAIRSRAISWVMAGGVAAAFLGPWNASANYEWLTSVPDGGPYLVMALLALLASLLLALLRVPPQGEPRSDDVVRPMRDIAGQGRFQVAVLASAVGYAIMILVMTATPLAMLSKGFGMGQVATIMQWHVLGMFVPSFFTGSLIARLGQYRVLMAGAGALLLSSATAASGASFAHFWVALVLLGVGWNFLFVGGSVMLAGTHSESERGKVQGINDLIVLSLVAIGSLLAGTLFHLWGWVVLNLTMVPLVIAVVVALCVWQIRSTAPAVSS</sequence>
<evidence type="ECO:0000313" key="7">
    <source>
        <dbReference type="Proteomes" id="UP000273643"/>
    </source>
</evidence>
<feature type="transmembrane region" description="Helical" evidence="4">
    <location>
        <begin position="255"/>
        <end position="275"/>
    </location>
</feature>
<feature type="transmembrane region" description="Helical" evidence="4">
    <location>
        <begin position="77"/>
        <end position="97"/>
    </location>
</feature>
<feature type="transmembrane region" description="Helical" evidence="4">
    <location>
        <begin position="48"/>
        <end position="70"/>
    </location>
</feature>
<evidence type="ECO:0000256" key="3">
    <source>
        <dbReference type="ARBA" id="ARBA00023136"/>
    </source>
</evidence>
<dbReference type="RefSeq" id="WP_123637664.1">
    <property type="nucleotide sequence ID" value="NZ_RJUK01000001.1"/>
</dbReference>
<accession>A0A3N1NYR2</accession>
<dbReference type="SUPFAM" id="SSF103473">
    <property type="entry name" value="MFS general substrate transporter"/>
    <property type="match status" value="1"/>
</dbReference>
<evidence type="ECO:0000259" key="5">
    <source>
        <dbReference type="PROSITE" id="PS50850"/>
    </source>
</evidence>
<dbReference type="PANTHER" id="PTHR23534:SF1">
    <property type="entry name" value="MAJOR FACILITATOR SUPERFAMILY PROTEIN"/>
    <property type="match status" value="1"/>
</dbReference>
<feature type="transmembrane region" description="Helical" evidence="4">
    <location>
        <begin position="369"/>
        <end position="391"/>
    </location>
</feature>
<dbReference type="InterPro" id="IPR020846">
    <property type="entry name" value="MFS_dom"/>
</dbReference>
<dbReference type="InterPro" id="IPR036259">
    <property type="entry name" value="MFS_trans_sf"/>
</dbReference>
<feature type="transmembrane region" description="Helical" evidence="4">
    <location>
        <begin position="342"/>
        <end position="363"/>
    </location>
</feature>
<feature type="domain" description="Major facilitator superfamily (MFS) profile" evidence="5">
    <location>
        <begin position="215"/>
        <end position="400"/>
    </location>
</feature>
<name>A0A3N1NYR2_9GAMM</name>
<keyword evidence="3 4" id="KW-0472">Membrane</keyword>
<dbReference type="Pfam" id="PF07690">
    <property type="entry name" value="MFS_1"/>
    <property type="match status" value="1"/>
</dbReference>
<dbReference type="GO" id="GO:0022857">
    <property type="term" value="F:transmembrane transporter activity"/>
    <property type="evidence" value="ECO:0007669"/>
    <property type="project" value="InterPro"/>
</dbReference>
<dbReference type="AlphaFoldDB" id="A0A3N1NYR2"/>
<protein>
    <submittedName>
        <fullName evidence="6">Putative MFS family arabinose efflux permease</fullName>
    </submittedName>
</protein>
<evidence type="ECO:0000256" key="2">
    <source>
        <dbReference type="ARBA" id="ARBA00022989"/>
    </source>
</evidence>
<feature type="transmembrane region" description="Helical" evidence="4">
    <location>
        <begin position="135"/>
        <end position="154"/>
    </location>
</feature>
<dbReference type="EMBL" id="RJUK01000001">
    <property type="protein sequence ID" value="ROQ20531.1"/>
    <property type="molecule type" value="Genomic_DNA"/>
</dbReference>
<reference evidence="6 7" key="1">
    <citation type="submission" date="2018-11" db="EMBL/GenBank/DDBJ databases">
        <title>Genomic Encyclopedia of Type Strains, Phase IV (KMG-IV): sequencing the most valuable type-strain genomes for metagenomic binning, comparative biology and taxonomic classification.</title>
        <authorList>
            <person name="Goeker M."/>
        </authorList>
    </citation>
    <scope>NUCLEOTIDE SEQUENCE [LARGE SCALE GENOMIC DNA]</scope>
    <source>
        <strain evidence="6 7">DSM 16974</strain>
    </source>
</reference>